<feature type="active site" description="Proton acceptor" evidence="1">
    <location>
        <position position="30"/>
    </location>
</feature>
<dbReference type="PANTHER" id="PTHR40114">
    <property type="entry name" value="SLR0698 PROTEIN"/>
    <property type="match status" value="1"/>
</dbReference>
<dbReference type="InterPro" id="IPR033469">
    <property type="entry name" value="CYTH-like_dom_sf"/>
</dbReference>
<dbReference type="Proteomes" id="UP000823636">
    <property type="component" value="Unassembled WGS sequence"/>
</dbReference>
<dbReference type="InterPro" id="IPR012042">
    <property type="entry name" value="NeuTTM/CthTTM-like"/>
</dbReference>
<feature type="domain" description="CYTH" evidence="2">
    <location>
        <begin position="2"/>
        <end position="150"/>
    </location>
</feature>
<comment type="caution">
    <text evidence="3">The sequence shown here is derived from an EMBL/GenBank/DDBJ whole genome shotgun (WGS) entry which is preliminary data.</text>
</comment>
<dbReference type="PROSITE" id="PS51707">
    <property type="entry name" value="CYTH"/>
    <property type="match status" value="1"/>
</dbReference>
<dbReference type="Pfam" id="PF01928">
    <property type="entry name" value="CYTH"/>
    <property type="match status" value="1"/>
</dbReference>
<dbReference type="PANTHER" id="PTHR40114:SF1">
    <property type="entry name" value="SLR0698 PROTEIN"/>
    <property type="match status" value="1"/>
</dbReference>
<dbReference type="InterPro" id="IPR023577">
    <property type="entry name" value="CYTH_domain"/>
</dbReference>
<evidence type="ECO:0000259" key="2">
    <source>
        <dbReference type="PROSITE" id="PS51707"/>
    </source>
</evidence>
<name>A0A9D9H7M8_9BACT</name>
<dbReference type="EMBL" id="JADIMW010000049">
    <property type="protein sequence ID" value="MBO8438157.1"/>
    <property type="molecule type" value="Genomic_DNA"/>
</dbReference>
<sequence>MGKEIERKFKVIGTAYKTESISSAIYKQGYLSVDKERTVRVRVVGDKAFLTIKGQNCGIVRNEFEYEIPVADAEIMLNENCLQPVIEKVRHICIASDGHKWEIDEFAGENAGLVVAEVELGSQYERVELPEWCGEEVSDDVRYYNSNLIKHPYRTWEKNDRE</sequence>
<reference evidence="3" key="1">
    <citation type="submission" date="2020-10" db="EMBL/GenBank/DDBJ databases">
        <authorList>
            <person name="Gilroy R."/>
        </authorList>
    </citation>
    <scope>NUCLEOTIDE SEQUENCE</scope>
    <source>
        <strain evidence="3">G3-4614</strain>
    </source>
</reference>
<dbReference type="PIRSF" id="PIRSF016487">
    <property type="entry name" value="CYTH_UCP016487"/>
    <property type="match status" value="1"/>
</dbReference>
<dbReference type="AlphaFoldDB" id="A0A9D9H7M8"/>
<dbReference type="Gene3D" id="2.40.320.10">
    <property type="entry name" value="Hypothetical Protein Pfu-838710-001"/>
    <property type="match status" value="1"/>
</dbReference>
<dbReference type="SMART" id="SM01118">
    <property type="entry name" value="CYTH"/>
    <property type="match status" value="1"/>
</dbReference>
<dbReference type="CDD" id="cd07891">
    <property type="entry name" value="CYTH-like_CthTTM-like_1"/>
    <property type="match status" value="1"/>
</dbReference>
<reference evidence="3" key="2">
    <citation type="journal article" date="2021" name="PeerJ">
        <title>Extensive microbial diversity within the chicken gut microbiome revealed by metagenomics and culture.</title>
        <authorList>
            <person name="Gilroy R."/>
            <person name="Ravi A."/>
            <person name="Getino M."/>
            <person name="Pursley I."/>
            <person name="Horton D.L."/>
            <person name="Alikhan N.F."/>
            <person name="Baker D."/>
            <person name="Gharbi K."/>
            <person name="Hall N."/>
            <person name="Watson M."/>
            <person name="Adriaenssens E.M."/>
            <person name="Foster-Nyarko E."/>
            <person name="Jarju S."/>
            <person name="Secka A."/>
            <person name="Antonio M."/>
            <person name="Oren A."/>
            <person name="Chaudhuri R.R."/>
            <person name="La Ragione R."/>
            <person name="Hildebrand F."/>
            <person name="Pallen M.J."/>
        </authorList>
    </citation>
    <scope>NUCLEOTIDE SEQUENCE</scope>
    <source>
        <strain evidence="3">G3-4614</strain>
    </source>
</reference>
<evidence type="ECO:0000256" key="1">
    <source>
        <dbReference type="PIRSR" id="PIRSR016487-1"/>
    </source>
</evidence>
<organism evidence="3 4">
    <name type="scientific">Candidatus Caccoplasma merdipullorum</name>
    <dbReference type="NCBI Taxonomy" id="2840718"/>
    <lineage>
        <taxon>Bacteria</taxon>
        <taxon>Pseudomonadati</taxon>
        <taxon>Bacteroidota</taxon>
        <taxon>Bacteroidia</taxon>
        <taxon>Bacteroidales</taxon>
        <taxon>Bacteroidaceae</taxon>
        <taxon>Bacteroidaceae incertae sedis</taxon>
        <taxon>Candidatus Caccoplasma</taxon>
    </lineage>
</organism>
<proteinExistence type="predicted"/>
<evidence type="ECO:0000313" key="3">
    <source>
        <dbReference type="EMBL" id="MBO8438157.1"/>
    </source>
</evidence>
<protein>
    <submittedName>
        <fullName evidence="3">CYTH domain-containing protein</fullName>
    </submittedName>
</protein>
<evidence type="ECO:0000313" key="4">
    <source>
        <dbReference type="Proteomes" id="UP000823636"/>
    </source>
</evidence>
<dbReference type="SUPFAM" id="SSF55154">
    <property type="entry name" value="CYTH-like phosphatases"/>
    <property type="match status" value="1"/>
</dbReference>
<gene>
    <name evidence="3" type="ORF">IAC54_04575</name>
</gene>
<accession>A0A9D9H7M8</accession>